<dbReference type="Proteomes" id="UP000054558">
    <property type="component" value="Unassembled WGS sequence"/>
</dbReference>
<feature type="transmembrane region" description="Helical" evidence="1">
    <location>
        <begin position="45"/>
        <end position="62"/>
    </location>
</feature>
<evidence type="ECO:0000313" key="3">
    <source>
        <dbReference type="Proteomes" id="UP000054558"/>
    </source>
</evidence>
<keyword evidence="1" id="KW-0812">Transmembrane</keyword>
<keyword evidence="1" id="KW-1133">Transmembrane helix</keyword>
<dbReference type="OrthoDB" id="411535at2759"/>
<gene>
    <name evidence="2" type="ORF">KFL_001140230</name>
</gene>
<sequence length="161" mass="18612">MDEITAILEHVTGEVRKKFQEMSDGGSIKDSILAFVHAVDWTEPWILALICAHMLLFFVAIFTRRRNNLQFVLFFTILATIYFAETINKLAGKHWKQFSRQHYFDPQGVFISVIFSGPLILISLILLVNSLYNLTQLIIEVKRAELRVRSKQQAAEDKKVK</sequence>
<dbReference type="AlphaFoldDB" id="A0A1Y1HV83"/>
<feature type="transmembrane region" description="Helical" evidence="1">
    <location>
        <begin position="69"/>
        <end position="88"/>
    </location>
</feature>
<feature type="transmembrane region" description="Helical" evidence="1">
    <location>
        <begin position="108"/>
        <end position="132"/>
    </location>
</feature>
<evidence type="ECO:0000256" key="1">
    <source>
        <dbReference type="SAM" id="Phobius"/>
    </source>
</evidence>
<keyword evidence="3" id="KW-1185">Reference proteome</keyword>
<reference evidence="2 3" key="1">
    <citation type="journal article" date="2014" name="Nat. Commun.">
        <title>Klebsormidium flaccidum genome reveals primary factors for plant terrestrial adaptation.</title>
        <authorList>
            <person name="Hori K."/>
            <person name="Maruyama F."/>
            <person name="Fujisawa T."/>
            <person name="Togashi T."/>
            <person name="Yamamoto N."/>
            <person name="Seo M."/>
            <person name="Sato S."/>
            <person name="Yamada T."/>
            <person name="Mori H."/>
            <person name="Tajima N."/>
            <person name="Moriyama T."/>
            <person name="Ikeuchi M."/>
            <person name="Watanabe M."/>
            <person name="Wada H."/>
            <person name="Kobayashi K."/>
            <person name="Saito M."/>
            <person name="Masuda T."/>
            <person name="Sasaki-Sekimoto Y."/>
            <person name="Mashiguchi K."/>
            <person name="Awai K."/>
            <person name="Shimojima M."/>
            <person name="Masuda S."/>
            <person name="Iwai M."/>
            <person name="Nobusawa T."/>
            <person name="Narise T."/>
            <person name="Kondo S."/>
            <person name="Saito H."/>
            <person name="Sato R."/>
            <person name="Murakawa M."/>
            <person name="Ihara Y."/>
            <person name="Oshima-Yamada Y."/>
            <person name="Ohtaka K."/>
            <person name="Satoh M."/>
            <person name="Sonobe K."/>
            <person name="Ishii M."/>
            <person name="Ohtani R."/>
            <person name="Kanamori-Sato M."/>
            <person name="Honoki R."/>
            <person name="Miyazaki D."/>
            <person name="Mochizuki H."/>
            <person name="Umetsu J."/>
            <person name="Higashi K."/>
            <person name="Shibata D."/>
            <person name="Kamiya Y."/>
            <person name="Sato N."/>
            <person name="Nakamura Y."/>
            <person name="Tabata S."/>
            <person name="Ida S."/>
            <person name="Kurokawa K."/>
            <person name="Ohta H."/>
        </authorList>
    </citation>
    <scope>NUCLEOTIDE SEQUENCE [LARGE SCALE GENOMIC DNA]</scope>
    <source>
        <strain evidence="2 3">NIES-2285</strain>
    </source>
</reference>
<protein>
    <submittedName>
        <fullName evidence="2">Uncharacterized protein</fullName>
    </submittedName>
</protein>
<dbReference type="InterPro" id="IPR026721">
    <property type="entry name" value="TMEM18"/>
</dbReference>
<name>A0A1Y1HV83_KLENI</name>
<organism evidence="2 3">
    <name type="scientific">Klebsormidium nitens</name>
    <name type="common">Green alga</name>
    <name type="synonym">Ulothrix nitens</name>
    <dbReference type="NCBI Taxonomy" id="105231"/>
    <lineage>
        <taxon>Eukaryota</taxon>
        <taxon>Viridiplantae</taxon>
        <taxon>Streptophyta</taxon>
        <taxon>Klebsormidiophyceae</taxon>
        <taxon>Klebsormidiales</taxon>
        <taxon>Klebsormidiaceae</taxon>
        <taxon>Klebsormidium</taxon>
    </lineage>
</organism>
<dbReference type="EMBL" id="DF237063">
    <property type="protein sequence ID" value="GAQ82535.1"/>
    <property type="molecule type" value="Genomic_DNA"/>
</dbReference>
<proteinExistence type="predicted"/>
<accession>A0A1Y1HV83</accession>
<dbReference type="OMA" id="TFSKQQY"/>
<evidence type="ECO:0000313" key="2">
    <source>
        <dbReference type="EMBL" id="GAQ82535.1"/>
    </source>
</evidence>
<keyword evidence="1" id="KW-0472">Membrane</keyword>
<dbReference type="Pfam" id="PF14770">
    <property type="entry name" value="TMEM18"/>
    <property type="match status" value="1"/>
</dbReference>